<dbReference type="EMBL" id="QJKJ01000056">
    <property type="protein sequence ID" value="RDY14561.1"/>
    <property type="molecule type" value="Genomic_DNA"/>
</dbReference>
<dbReference type="PANTHER" id="PTHR42648">
    <property type="entry name" value="TRANSPOSASE, PUTATIVE-RELATED"/>
    <property type="match status" value="1"/>
</dbReference>
<dbReference type="InterPro" id="IPR039537">
    <property type="entry name" value="Retrotran_Ty1/copia-like"/>
</dbReference>
<dbReference type="Proteomes" id="UP000257109">
    <property type="component" value="Unassembled WGS sequence"/>
</dbReference>
<dbReference type="PANTHER" id="PTHR42648:SF28">
    <property type="entry name" value="TRANSPOSON-ENCODED PROTEIN WITH RIBONUCLEASE H-LIKE AND RETROVIRUS ZINC FINGER-LIKE DOMAINS"/>
    <property type="match status" value="1"/>
</dbReference>
<feature type="non-terminal residue" evidence="1">
    <location>
        <position position="399"/>
    </location>
</feature>
<dbReference type="SUPFAM" id="SSF53098">
    <property type="entry name" value="Ribonuclease H-like"/>
    <property type="match status" value="1"/>
</dbReference>
<organism evidence="1 2">
    <name type="scientific">Mucuna pruriens</name>
    <name type="common">Velvet bean</name>
    <name type="synonym">Dolichos pruriens</name>
    <dbReference type="NCBI Taxonomy" id="157652"/>
    <lineage>
        <taxon>Eukaryota</taxon>
        <taxon>Viridiplantae</taxon>
        <taxon>Streptophyta</taxon>
        <taxon>Embryophyta</taxon>
        <taxon>Tracheophyta</taxon>
        <taxon>Spermatophyta</taxon>
        <taxon>Magnoliopsida</taxon>
        <taxon>eudicotyledons</taxon>
        <taxon>Gunneridae</taxon>
        <taxon>Pentapetalae</taxon>
        <taxon>rosids</taxon>
        <taxon>fabids</taxon>
        <taxon>Fabales</taxon>
        <taxon>Fabaceae</taxon>
        <taxon>Papilionoideae</taxon>
        <taxon>50 kb inversion clade</taxon>
        <taxon>NPAAA clade</taxon>
        <taxon>indigoferoid/millettioid clade</taxon>
        <taxon>Phaseoleae</taxon>
        <taxon>Mucuna</taxon>
    </lineage>
</organism>
<dbReference type="InterPro" id="IPR036397">
    <property type="entry name" value="RNaseH_sf"/>
</dbReference>
<evidence type="ECO:0000313" key="2">
    <source>
        <dbReference type="Proteomes" id="UP000257109"/>
    </source>
</evidence>
<reference evidence="1" key="1">
    <citation type="submission" date="2018-05" db="EMBL/GenBank/DDBJ databases">
        <title>Draft genome of Mucuna pruriens seed.</title>
        <authorList>
            <person name="Nnadi N.E."/>
            <person name="Vos R."/>
            <person name="Hasami M.H."/>
            <person name="Devisetty U.K."/>
            <person name="Aguiy J.C."/>
        </authorList>
    </citation>
    <scope>NUCLEOTIDE SEQUENCE [LARGE SCALE GENOMIC DNA]</scope>
    <source>
        <strain evidence="1">JCA_2017</strain>
    </source>
</reference>
<gene>
    <name evidence="1" type="primary">GIP</name>
    <name evidence="1" type="ORF">CR513_00357</name>
</gene>
<name>A0A371IHN8_MUCPR</name>
<dbReference type="Pfam" id="PF14223">
    <property type="entry name" value="Retrotran_gag_2"/>
    <property type="match status" value="1"/>
</dbReference>
<proteinExistence type="predicted"/>
<dbReference type="AlphaFoldDB" id="A0A371IHN8"/>
<dbReference type="GO" id="GO:0003676">
    <property type="term" value="F:nucleic acid binding"/>
    <property type="evidence" value="ECO:0007669"/>
    <property type="project" value="InterPro"/>
</dbReference>
<protein>
    <submittedName>
        <fullName evidence="1">Copia protein</fullName>
    </submittedName>
</protein>
<dbReference type="Gene3D" id="3.30.420.10">
    <property type="entry name" value="Ribonuclease H-like superfamily/Ribonuclease H"/>
    <property type="match status" value="1"/>
</dbReference>
<comment type="caution">
    <text evidence="1">The sequence shown here is derived from an EMBL/GenBank/DDBJ whole genome shotgun (WGS) entry which is preliminary data.</text>
</comment>
<sequence length="399" mass="46388">MSNILAKLISMKYKSKENIREYIMEVSNLTAKLKSLKLELDEDLIVHLVLISLPTHFAKFKMNYNPQKDKWSLNELISHCVQEEERVQRDKTESAHFALTSQNKKKKNIKNAMKGSSKGNKPKKNEEFTCFFRKKSRHMKKQCPKYVIWHVKKGKFLSLICFEINLTFVPVDTWWVDSGAITHIRLPVELTVNLDKFVFSCSFGNNKVSLCKNSNVVGSSFLVDNLSMLNVVSSHKEILQIGSRVHISKQRIQRLVLDEILKPLNLSNCKVRLTIFNTDIFKSFKAKVELQLEKKIKAVKSNCGDEYYGRYDELGEQRRGPFALFLRKCGIVLQYTMPSKPSMNGVVERRNWTFKDMLLWGEALKTTVYIFNRVPTKAANKTPYELWIDKKPSIKHFHL</sequence>
<dbReference type="OrthoDB" id="1435935at2759"/>
<evidence type="ECO:0000313" key="1">
    <source>
        <dbReference type="EMBL" id="RDY14561.1"/>
    </source>
</evidence>
<accession>A0A371IHN8</accession>
<keyword evidence="2" id="KW-1185">Reference proteome</keyword>
<dbReference type="InterPro" id="IPR012337">
    <property type="entry name" value="RNaseH-like_sf"/>
</dbReference>